<accession>A0A0L0FEU3</accession>
<dbReference type="AlphaFoldDB" id="A0A0L0FEU3"/>
<keyword evidence="2" id="KW-1185">Reference proteome</keyword>
<organism evidence="1 2">
    <name type="scientific">Sphaeroforma arctica JP610</name>
    <dbReference type="NCBI Taxonomy" id="667725"/>
    <lineage>
        <taxon>Eukaryota</taxon>
        <taxon>Ichthyosporea</taxon>
        <taxon>Ichthyophonida</taxon>
        <taxon>Sphaeroforma</taxon>
    </lineage>
</organism>
<proteinExistence type="predicted"/>
<evidence type="ECO:0000313" key="2">
    <source>
        <dbReference type="Proteomes" id="UP000054560"/>
    </source>
</evidence>
<dbReference type="GeneID" id="25912685"/>
<feature type="non-terminal residue" evidence="1">
    <location>
        <position position="142"/>
    </location>
</feature>
<dbReference type="Proteomes" id="UP000054560">
    <property type="component" value="Unassembled WGS sequence"/>
</dbReference>
<name>A0A0L0FEU3_9EUKA</name>
<dbReference type="EMBL" id="KQ243717">
    <property type="protein sequence ID" value="KNC75292.1"/>
    <property type="molecule type" value="Genomic_DNA"/>
</dbReference>
<sequence length="142" mass="16052">MLLYHTGLDAHAMTTFFLCGPEVVLVRTVLASKLFTTVVTCFWWVWTAVICQKLLVVYLQAVKLFEHVTSSAGTADEITLKQSGKWWLAHLVPNINELVQFNLFVKVPYKLLLFASDLYSCTLIPQLLWRVVHSVTPGAEPT</sequence>
<protein>
    <submittedName>
        <fullName evidence="1">Uncharacterized protein</fullName>
    </submittedName>
</protein>
<reference evidence="1 2" key="1">
    <citation type="submission" date="2011-02" db="EMBL/GenBank/DDBJ databases">
        <title>The Genome Sequence of Sphaeroforma arctica JP610.</title>
        <authorList>
            <consortium name="The Broad Institute Genome Sequencing Platform"/>
            <person name="Russ C."/>
            <person name="Cuomo C."/>
            <person name="Young S.K."/>
            <person name="Zeng Q."/>
            <person name="Gargeya S."/>
            <person name="Alvarado L."/>
            <person name="Berlin A."/>
            <person name="Chapman S.B."/>
            <person name="Chen Z."/>
            <person name="Freedman E."/>
            <person name="Gellesch M."/>
            <person name="Goldberg J."/>
            <person name="Griggs A."/>
            <person name="Gujja S."/>
            <person name="Heilman E."/>
            <person name="Heiman D."/>
            <person name="Howarth C."/>
            <person name="Mehta T."/>
            <person name="Neiman D."/>
            <person name="Pearson M."/>
            <person name="Roberts A."/>
            <person name="Saif S."/>
            <person name="Shea T."/>
            <person name="Shenoy N."/>
            <person name="Sisk P."/>
            <person name="Stolte C."/>
            <person name="Sykes S."/>
            <person name="White J."/>
            <person name="Yandava C."/>
            <person name="Burger G."/>
            <person name="Gray M.W."/>
            <person name="Holland P.W.H."/>
            <person name="King N."/>
            <person name="Lang F.B.F."/>
            <person name="Roger A.J."/>
            <person name="Ruiz-Trillo I."/>
            <person name="Haas B."/>
            <person name="Nusbaum C."/>
            <person name="Birren B."/>
        </authorList>
    </citation>
    <scope>NUCLEOTIDE SEQUENCE [LARGE SCALE GENOMIC DNA]</scope>
    <source>
        <strain evidence="1 2">JP610</strain>
    </source>
</reference>
<dbReference type="RefSeq" id="XP_014149194.1">
    <property type="nucleotide sequence ID" value="XM_014293719.1"/>
</dbReference>
<evidence type="ECO:0000313" key="1">
    <source>
        <dbReference type="EMBL" id="KNC75292.1"/>
    </source>
</evidence>
<gene>
    <name evidence="1" type="ORF">SARC_12181</name>
</gene>